<dbReference type="Proteomes" id="UP001222325">
    <property type="component" value="Unassembled WGS sequence"/>
</dbReference>
<dbReference type="InterPro" id="IPR013665">
    <property type="entry name" value="Sfi1_dom"/>
</dbReference>
<dbReference type="EMBL" id="JARJCN010000009">
    <property type="protein sequence ID" value="KAJ7097976.1"/>
    <property type="molecule type" value="Genomic_DNA"/>
</dbReference>
<dbReference type="AlphaFoldDB" id="A0AAD6UG64"/>
<comment type="caution">
    <text evidence="3">The sequence shown here is derived from an EMBL/GenBank/DDBJ whole genome shotgun (WGS) entry which is preliminary data.</text>
</comment>
<feature type="domain" description="Sfi1 spindle body" evidence="2">
    <location>
        <begin position="309"/>
        <end position="418"/>
    </location>
</feature>
<evidence type="ECO:0000259" key="2">
    <source>
        <dbReference type="Pfam" id="PF08457"/>
    </source>
</evidence>
<feature type="domain" description="Sfi1 spindle body" evidence="2">
    <location>
        <begin position="748"/>
        <end position="945"/>
    </location>
</feature>
<protein>
    <recommendedName>
        <fullName evidence="2">Sfi1 spindle body domain-containing protein</fullName>
    </recommendedName>
</protein>
<keyword evidence="4" id="KW-1185">Reference proteome</keyword>
<gene>
    <name evidence="3" type="ORF">B0H15DRAFT_823665</name>
</gene>
<evidence type="ECO:0000256" key="1">
    <source>
        <dbReference type="SAM" id="MobiDB-lite"/>
    </source>
</evidence>
<feature type="compositionally biased region" description="Basic and acidic residues" evidence="1">
    <location>
        <begin position="154"/>
        <end position="177"/>
    </location>
</feature>
<evidence type="ECO:0000313" key="3">
    <source>
        <dbReference type="EMBL" id="KAJ7097976.1"/>
    </source>
</evidence>
<sequence>MSSFRPTRASPPSKLATSLTDSVLHSTLSADLSRSSTLSIRELLNLTQEDVDLLDAIIARAGASATTFPAVFTAYNTVLKERGLDPSEVIFYGKLLKLGTLKGANWGEKWRMVKLQQGYVSAVRSSRASKSANNPTLGAARVTLPLRVPRHADSLTVHSHENESTHLNSDGEDRVSDVDVPQYHMLNSPAGRRPASPVYSEATSTGFDTRNYPLLTQPSRSRPMPPARQRIWEADKSDATEHRGSPSTTPPSYRAAVRDSAPFHEIAAHTAGKRPISSASLATARQLVARARERKGSVVNEDDAWKKIKMLQDEKHADAFRQDRLLEQCWQVWKQGFRWIITTSQQIGEARDKILLEVSIKRWRARTAESRELCGRVATLANYQVLHDALRKWKERTRERQQARWRASMRAKMKLVRDKRESKLMKDALAKWRKLYRSQLAEQRYATSIASRYYGRWRKQVVHLDHLDDAADEFSRQIVEVGVLERCWYLWKHKSHLQLAHRMISGNVGLRVKAEVMDVWRTQIRDNHAADAYHANVLKRGAIRSWKAARDKIWTTENHADQFRDRFLSRTTYVILRTRYQDRRLKAMTNAKRMKEAWEVWKTRVRQHQRAQDLALTFSLRLSSPLAKATLRKWYEVHFSHRNARSHAVVQYSNSLRSRALLSWQLKLRRQLKLRNMARSVDKFFVARSAWHIFKAKFAERMRQRSLKALELRKTQEVFYEWFSRAHRQRVQKLAEESIMSQITERILRTTLTRWMNHTIDLKNRELQVAEDRDAWLVKLAYKKWKGVRGRHVEEVSLLESYQFVKRDENIRKIFHRWLGATRTIRHRRLTLERKEADIKFGAISVAWDKWRERYKHQSLQPVEYGFILESHRNTLARAFARWHYKTKSLPAIRFNTSRMKARYWKTWLKALPRALKAKAAREMERKAIFSKFLDKWLQALRTKMALKAVARARYLRLPAAPIRPTSIHSRPVPTAPVPVISRSMFPRRAPRTEEESSEGGEGPGRATRRLAGPRSLRSDTSPPRRSQSRFSIPATRASSPTRSSLGMRLSREAGVSAFPTRPARSVAEGERRGRLFHEKQESHHRIPPPHPFVVFIRLYYCLCMLL</sequence>
<evidence type="ECO:0000313" key="4">
    <source>
        <dbReference type="Proteomes" id="UP001222325"/>
    </source>
</evidence>
<feature type="region of interest" description="Disordered" evidence="1">
    <location>
        <begin position="154"/>
        <end position="227"/>
    </location>
</feature>
<reference evidence="3" key="1">
    <citation type="submission" date="2023-03" db="EMBL/GenBank/DDBJ databases">
        <title>Massive genome expansion in bonnet fungi (Mycena s.s.) driven by repeated elements and novel gene families across ecological guilds.</title>
        <authorList>
            <consortium name="Lawrence Berkeley National Laboratory"/>
            <person name="Harder C.B."/>
            <person name="Miyauchi S."/>
            <person name="Viragh M."/>
            <person name="Kuo A."/>
            <person name="Thoen E."/>
            <person name="Andreopoulos B."/>
            <person name="Lu D."/>
            <person name="Skrede I."/>
            <person name="Drula E."/>
            <person name="Henrissat B."/>
            <person name="Morin E."/>
            <person name="Kohler A."/>
            <person name="Barry K."/>
            <person name="LaButti K."/>
            <person name="Morin E."/>
            <person name="Salamov A."/>
            <person name="Lipzen A."/>
            <person name="Mereny Z."/>
            <person name="Hegedus B."/>
            <person name="Baldrian P."/>
            <person name="Stursova M."/>
            <person name="Weitz H."/>
            <person name="Taylor A."/>
            <person name="Grigoriev I.V."/>
            <person name="Nagy L.G."/>
            <person name="Martin F."/>
            <person name="Kauserud H."/>
        </authorList>
    </citation>
    <scope>NUCLEOTIDE SEQUENCE</scope>
    <source>
        <strain evidence="3">CBHHK173m</strain>
    </source>
</reference>
<organism evidence="3 4">
    <name type="scientific">Mycena belliarum</name>
    <dbReference type="NCBI Taxonomy" id="1033014"/>
    <lineage>
        <taxon>Eukaryota</taxon>
        <taxon>Fungi</taxon>
        <taxon>Dikarya</taxon>
        <taxon>Basidiomycota</taxon>
        <taxon>Agaricomycotina</taxon>
        <taxon>Agaricomycetes</taxon>
        <taxon>Agaricomycetidae</taxon>
        <taxon>Agaricales</taxon>
        <taxon>Marasmiineae</taxon>
        <taxon>Mycenaceae</taxon>
        <taxon>Mycena</taxon>
    </lineage>
</organism>
<feature type="compositionally biased region" description="Polar residues" evidence="1">
    <location>
        <begin position="201"/>
        <end position="220"/>
    </location>
</feature>
<dbReference type="Pfam" id="PF08457">
    <property type="entry name" value="Sfi1"/>
    <property type="match status" value="3"/>
</dbReference>
<feature type="region of interest" description="Disordered" evidence="1">
    <location>
        <begin position="235"/>
        <end position="254"/>
    </location>
</feature>
<feature type="compositionally biased region" description="Basic and acidic residues" evidence="1">
    <location>
        <begin position="235"/>
        <end position="244"/>
    </location>
</feature>
<accession>A0AAD6UG64</accession>
<feature type="compositionally biased region" description="Polar residues" evidence="1">
    <location>
        <begin position="1019"/>
        <end position="1045"/>
    </location>
</feature>
<feature type="domain" description="Sfi1 spindle body" evidence="2">
    <location>
        <begin position="483"/>
        <end position="706"/>
    </location>
</feature>
<proteinExistence type="predicted"/>
<name>A0AAD6UG64_9AGAR</name>
<feature type="region of interest" description="Disordered" evidence="1">
    <location>
        <begin position="966"/>
        <end position="1072"/>
    </location>
</feature>